<dbReference type="InterPro" id="IPR017871">
    <property type="entry name" value="ABC_transporter-like_CS"/>
</dbReference>
<dbReference type="InterPro" id="IPR039421">
    <property type="entry name" value="Type_1_exporter"/>
</dbReference>
<dbReference type="OrthoDB" id="6500128at2759"/>
<dbReference type="SMART" id="SM00382">
    <property type="entry name" value="AAA"/>
    <property type="match status" value="1"/>
</dbReference>
<dbReference type="PANTHER" id="PTHR43394">
    <property type="entry name" value="ATP-DEPENDENT PERMEASE MDL1, MITOCHONDRIAL"/>
    <property type="match status" value="1"/>
</dbReference>
<feature type="region of interest" description="Disordered" evidence="9">
    <location>
        <begin position="695"/>
        <end position="732"/>
    </location>
</feature>
<feature type="compositionally biased region" description="Basic and acidic residues" evidence="9">
    <location>
        <begin position="714"/>
        <end position="732"/>
    </location>
</feature>
<dbReference type="GO" id="GO:0016887">
    <property type="term" value="F:ATP hydrolysis activity"/>
    <property type="evidence" value="ECO:0007669"/>
    <property type="project" value="InterPro"/>
</dbReference>
<dbReference type="InterPro" id="IPR011527">
    <property type="entry name" value="ABC1_TM_dom"/>
</dbReference>
<feature type="non-terminal residue" evidence="13">
    <location>
        <position position="1209"/>
    </location>
</feature>
<feature type="transmembrane region" description="Helical" evidence="10">
    <location>
        <begin position="880"/>
        <end position="899"/>
    </location>
</feature>
<evidence type="ECO:0000256" key="10">
    <source>
        <dbReference type="SAM" id="Phobius"/>
    </source>
</evidence>
<evidence type="ECO:0000256" key="2">
    <source>
        <dbReference type="ARBA" id="ARBA00007577"/>
    </source>
</evidence>
<feature type="region of interest" description="Disordered" evidence="9">
    <location>
        <begin position="1"/>
        <end position="23"/>
    </location>
</feature>
<feature type="domain" description="ABC transmembrane type-1" evidence="12">
    <location>
        <begin position="63"/>
        <end position="361"/>
    </location>
</feature>
<evidence type="ECO:0000256" key="1">
    <source>
        <dbReference type="ARBA" id="ARBA00004141"/>
    </source>
</evidence>
<evidence type="ECO:0000259" key="12">
    <source>
        <dbReference type="PROSITE" id="PS50929"/>
    </source>
</evidence>
<proteinExistence type="inferred from homology"/>
<dbReference type="GO" id="GO:0005524">
    <property type="term" value="F:ATP binding"/>
    <property type="evidence" value="ECO:0007669"/>
    <property type="project" value="UniProtKB-KW"/>
</dbReference>
<feature type="domain" description="ABC transporter" evidence="11">
    <location>
        <begin position="397"/>
        <end position="676"/>
    </location>
</feature>
<evidence type="ECO:0000256" key="8">
    <source>
        <dbReference type="ARBA" id="ARBA00023136"/>
    </source>
</evidence>
<sequence>MASTHSGNAAAAESEGIVTTPDSNGKAVVAREAKPASTTGQVFTFFHLLFCSNPTWLDILLLIVGTLSAIAAGVPFPLVGVVLGDMLDHINDSTCATRDGRSAFAIEPLVNAAIVRLVIIAASQFVLIYIYAVCWRLQSERLTHRLRDAYFRSVLAREPAFFDNRSAGEVSSRLSADCTAVQAGTSEKLGTVIGQLSFFVTAFIISFIRLPVLAGIMTSVLPAFLIMSLLSGGYMTKFSGLVSDASAAAASIASEALNNISVVQAFGAGPRLEAKFAAYMASSRSAGIKKAIASSFQAGSIYFISYSANSLAYWQGSRMIASSASSGGGTSVGQVFTVVFLVVDACIILGSIAPMMPLFGDASSAYLRLRRDMEQPSSIDGTSNSGHKLHHDTPGAFELRGVSFSYPSRPGQLALKNVDLEFPAGKHTAIVGLSGSGKSTVAALIARLYDPLSGAVTLDGHDIRNLNVANLRSFISLVQQEAPLFDRSILENIALGLVNSPLPGHEKFKAILNGPALSQLVANGDKNVLGLARARDPTLAELVELAQSAAELADASAFIDRFDNGYSTQVGVGGKLVSGGQRQRIALARALIRDPRVLVLDEATAALDSASERRIQAAVDHVAAAGGRTVISIAHRLSTIRNADCIVVMRDGEIVERGSYVELLAAGGAFAAMVNLQGVSSTRNSTMSRASTCANEAEVTGTDGKAAGPAISVDEEKQTETSAQDEKADERMDVDVVTPPSAVGKSVGWLIRPNLGWLVLGAICAAVVGCAFSASGILVGNTLALLSPCASTPGGVFQAGRLFGGLLFMMAWVELAANVGSWSSFGVLSENILYKTRVLALRALMGQTVEWHQSEGRNPATLLSIITNDGAALQGFSGSIVGTVLSIVVSFLFAIILSHILAWKIALVCLAAVPILLGAGVMQFHAIARFDEKHEKAFARAIGITVEAVNSMKTVASLSLEQELISNYRRTLKAPRRDILVTSMYTNIWLSVAQSTGFFVNGLVYWWGSQLIMRGEYSQSQFFTVNIALLVSASLWGQTFALAPEIARAKASASRILGTIELNPDRELPPPSNAQGPSHAGEKQKQTDVEAVGDSSISPSSPLLLSYGESRGVSIAFRDVCFAYPTRQHVPILNETNFNISPGQFVGLVGPSGAGKSTILALIQRLYAPTSGTIFIDGVDISSPGGAGAFRDDVAVVPQDNALFDGTVR</sequence>
<dbReference type="PROSITE" id="PS50929">
    <property type="entry name" value="ABC_TM1F"/>
    <property type="match status" value="2"/>
</dbReference>
<feature type="transmembrane region" description="Helical" evidence="10">
    <location>
        <begin position="113"/>
        <end position="137"/>
    </location>
</feature>
<dbReference type="VEuPathDB" id="FungiDB:MAPG_06165"/>
<dbReference type="InterPro" id="IPR003439">
    <property type="entry name" value="ABC_transporter-like_ATP-bd"/>
</dbReference>
<comment type="subcellular location">
    <subcellularLocation>
        <location evidence="1">Membrane</location>
        <topology evidence="1">Multi-pass membrane protein</topology>
    </subcellularLocation>
</comment>
<keyword evidence="7 10" id="KW-1133">Transmembrane helix</keyword>
<name>A0A0H2TZR1_MAGP6</name>
<feature type="transmembrane region" description="Helical" evidence="10">
    <location>
        <begin position="59"/>
        <end position="83"/>
    </location>
</feature>
<dbReference type="Pfam" id="PF00664">
    <property type="entry name" value="ABC_membrane"/>
    <property type="match status" value="2"/>
</dbReference>
<feature type="region of interest" description="Disordered" evidence="9">
    <location>
        <begin position="1062"/>
        <end position="1098"/>
    </location>
</feature>
<feature type="domain" description="ABC transmembrane type-1" evidence="12">
    <location>
        <begin position="759"/>
        <end position="1048"/>
    </location>
</feature>
<dbReference type="PROSITE" id="PS00211">
    <property type="entry name" value="ABC_TRANSPORTER_1"/>
    <property type="match status" value="1"/>
</dbReference>
<reference evidence="13" key="1">
    <citation type="submission" date="2010-05" db="EMBL/GenBank/DDBJ databases">
        <title>The Genome Sequence of Magnaporthe poae strain ATCC 64411.</title>
        <authorList>
            <consortium name="The Broad Institute Genome Sequencing Platform"/>
            <consortium name="Broad Institute Genome Sequencing Center for Infectious Disease"/>
            <person name="Ma L.-J."/>
            <person name="Dead R."/>
            <person name="Young S."/>
            <person name="Zeng Q."/>
            <person name="Koehrsen M."/>
            <person name="Alvarado L."/>
            <person name="Berlin A."/>
            <person name="Chapman S.B."/>
            <person name="Chen Z."/>
            <person name="Freedman E."/>
            <person name="Gellesch M."/>
            <person name="Goldberg J."/>
            <person name="Griggs A."/>
            <person name="Gujja S."/>
            <person name="Heilman E.R."/>
            <person name="Heiman D."/>
            <person name="Hepburn T."/>
            <person name="Howarth C."/>
            <person name="Jen D."/>
            <person name="Larson L."/>
            <person name="Mehta T."/>
            <person name="Neiman D."/>
            <person name="Pearson M."/>
            <person name="Roberts A."/>
            <person name="Saif S."/>
            <person name="Shea T."/>
            <person name="Shenoy N."/>
            <person name="Sisk P."/>
            <person name="Stolte C."/>
            <person name="Sykes S."/>
            <person name="Walk T."/>
            <person name="White J."/>
            <person name="Yandava C."/>
            <person name="Haas B."/>
            <person name="Nusbaum C."/>
            <person name="Birren B."/>
        </authorList>
    </citation>
    <scope>NUCLEOTIDE SEQUENCE</scope>
    <source>
        <strain evidence="13">ATCC 64411</strain>
    </source>
</reference>
<evidence type="ECO:0000256" key="9">
    <source>
        <dbReference type="SAM" id="MobiDB-lite"/>
    </source>
</evidence>
<feature type="transmembrane region" description="Helical" evidence="10">
    <location>
        <begin position="1027"/>
        <end position="1047"/>
    </location>
</feature>
<dbReference type="PROSITE" id="PS50893">
    <property type="entry name" value="ABC_TRANSPORTER_2"/>
    <property type="match status" value="1"/>
</dbReference>
<dbReference type="Gene3D" id="3.40.50.300">
    <property type="entry name" value="P-loop containing nucleotide triphosphate hydrolases"/>
    <property type="match status" value="2"/>
</dbReference>
<feature type="transmembrane region" description="Helical" evidence="10">
    <location>
        <begin position="799"/>
        <end position="817"/>
    </location>
</feature>
<organism evidence="13">
    <name type="scientific">Magnaporthiopsis poae (strain ATCC 64411 / 73-15)</name>
    <name type="common">Kentucky bluegrass fungus</name>
    <name type="synonym">Magnaporthe poae</name>
    <dbReference type="NCBI Taxonomy" id="644358"/>
    <lineage>
        <taxon>Eukaryota</taxon>
        <taxon>Fungi</taxon>
        <taxon>Dikarya</taxon>
        <taxon>Ascomycota</taxon>
        <taxon>Pezizomycotina</taxon>
        <taxon>Sordariomycetes</taxon>
        <taxon>Sordariomycetidae</taxon>
        <taxon>Magnaporthales</taxon>
        <taxon>Magnaporthaceae</taxon>
        <taxon>Magnaporthiopsis</taxon>
    </lineage>
</organism>
<reference evidence="13" key="2">
    <citation type="submission" date="2011-03" db="EMBL/GenBank/DDBJ databases">
        <title>Annotation of Magnaporthe poae ATCC 64411.</title>
        <authorList>
            <person name="Ma L.-J."/>
            <person name="Dead R."/>
            <person name="Young S.K."/>
            <person name="Zeng Q."/>
            <person name="Gargeya S."/>
            <person name="Fitzgerald M."/>
            <person name="Haas B."/>
            <person name="Abouelleil A."/>
            <person name="Alvarado L."/>
            <person name="Arachchi H.M."/>
            <person name="Berlin A."/>
            <person name="Brown A."/>
            <person name="Chapman S.B."/>
            <person name="Chen Z."/>
            <person name="Dunbar C."/>
            <person name="Freedman E."/>
            <person name="Gearin G."/>
            <person name="Gellesch M."/>
            <person name="Goldberg J."/>
            <person name="Griggs A."/>
            <person name="Gujja S."/>
            <person name="Heiman D."/>
            <person name="Howarth C."/>
            <person name="Larson L."/>
            <person name="Lui A."/>
            <person name="MacDonald P.J.P."/>
            <person name="Mehta T."/>
            <person name="Montmayeur A."/>
            <person name="Murphy C."/>
            <person name="Neiman D."/>
            <person name="Pearson M."/>
            <person name="Priest M."/>
            <person name="Roberts A."/>
            <person name="Saif S."/>
            <person name="Shea T."/>
            <person name="Shenoy N."/>
            <person name="Sisk P."/>
            <person name="Stolte C."/>
            <person name="Sykes S."/>
            <person name="Yandava C."/>
            <person name="Wortman J."/>
            <person name="Nusbaum C."/>
            <person name="Birren B."/>
        </authorList>
    </citation>
    <scope>NUCLEOTIDE SEQUENCE</scope>
    <source>
        <strain evidence="13">ATCC 64411</strain>
    </source>
</reference>
<dbReference type="SUPFAM" id="SSF90123">
    <property type="entry name" value="ABC transporter transmembrane region"/>
    <property type="match status" value="2"/>
</dbReference>
<feature type="transmembrane region" description="Helical" evidence="10">
    <location>
        <begin position="905"/>
        <end position="928"/>
    </location>
</feature>
<dbReference type="PANTHER" id="PTHR43394:SF1">
    <property type="entry name" value="ATP-BINDING CASSETTE SUB-FAMILY B MEMBER 10, MITOCHONDRIAL"/>
    <property type="match status" value="1"/>
</dbReference>
<feature type="transmembrane region" description="Helical" evidence="10">
    <location>
        <begin position="334"/>
        <end position="360"/>
    </location>
</feature>
<keyword evidence="5" id="KW-0547">Nucleotide-binding</keyword>
<feature type="transmembrane region" description="Helical" evidence="10">
    <location>
        <begin position="189"/>
        <end position="208"/>
    </location>
</feature>
<feature type="transmembrane region" description="Helical" evidence="10">
    <location>
        <begin position="214"/>
        <end position="234"/>
    </location>
</feature>
<dbReference type="AlphaFoldDB" id="A0A0H2TZR1"/>
<evidence type="ECO:0000256" key="7">
    <source>
        <dbReference type="ARBA" id="ARBA00022989"/>
    </source>
</evidence>
<evidence type="ECO:0000256" key="5">
    <source>
        <dbReference type="ARBA" id="ARBA00022741"/>
    </source>
</evidence>
<feature type="transmembrane region" description="Helical" evidence="10">
    <location>
        <begin position="755"/>
        <end position="779"/>
    </location>
</feature>
<feature type="transmembrane region" description="Helical" evidence="10">
    <location>
        <begin position="979"/>
        <end position="1007"/>
    </location>
</feature>
<dbReference type="CDD" id="cd18577">
    <property type="entry name" value="ABC_6TM_Pgp_ABCB1_D1_like"/>
    <property type="match status" value="1"/>
</dbReference>
<protein>
    <submittedName>
        <fullName evidence="13">Leptomycin B resistance protein pmd1</fullName>
    </submittedName>
</protein>
<accession>A0A0H2TZR1</accession>
<dbReference type="EMBL" id="GL876970">
    <property type="protein sequence ID" value="KLU87161.1"/>
    <property type="molecule type" value="Genomic_DNA"/>
</dbReference>
<dbReference type="InterPro" id="IPR003593">
    <property type="entry name" value="AAA+_ATPase"/>
</dbReference>
<keyword evidence="3" id="KW-0813">Transport</keyword>
<dbReference type="CDD" id="cd18578">
    <property type="entry name" value="ABC_6TM_Pgp_ABCB1_D2_like"/>
    <property type="match status" value="1"/>
</dbReference>
<dbReference type="Pfam" id="PF00005">
    <property type="entry name" value="ABC_tran"/>
    <property type="match status" value="2"/>
</dbReference>
<keyword evidence="6" id="KW-0067">ATP-binding</keyword>
<dbReference type="InterPro" id="IPR027417">
    <property type="entry name" value="P-loop_NTPase"/>
</dbReference>
<dbReference type="Gene3D" id="1.20.1560.10">
    <property type="entry name" value="ABC transporter type 1, transmembrane domain"/>
    <property type="match status" value="1"/>
</dbReference>
<keyword evidence="4 10" id="KW-0812">Transmembrane</keyword>
<evidence type="ECO:0000256" key="4">
    <source>
        <dbReference type="ARBA" id="ARBA00022692"/>
    </source>
</evidence>
<evidence type="ECO:0000259" key="11">
    <source>
        <dbReference type="PROSITE" id="PS50893"/>
    </source>
</evidence>
<dbReference type="InterPro" id="IPR036640">
    <property type="entry name" value="ABC1_TM_sf"/>
</dbReference>
<evidence type="ECO:0000256" key="3">
    <source>
        <dbReference type="ARBA" id="ARBA00022448"/>
    </source>
</evidence>
<keyword evidence="8 10" id="KW-0472">Membrane</keyword>
<comment type="similarity">
    <text evidence="2">Belongs to the ABC transporter superfamily. ABCB family. Multidrug resistance exporter (TC 3.A.1.201) subfamily.</text>
</comment>
<dbReference type="GO" id="GO:0015421">
    <property type="term" value="F:ABC-type oligopeptide transporter activity"/>
    <property type="evidence" value="ECO:0007669"/>
    <property type="project" value="TreeGrafter"/>
</dbReference>
<dbReference type="SUPFAM" id="SSF52540">
    <property type="entry name" value="P-loop containing nucleoside triphosphate hydrolases"/>
    <property type="match status" value="2"/>
</dbReference>
<evidence type="ECO:0000256" key="6">
    <source>
        <dbReference type="ARBA" id="ARBA00022840"/>
    </source>
</evidence>
<dbReference type="GO" id="GO:0090374">
    <property type="term" value="P:oligopeptide export from mitochondrion"/>
    <property type="evidence" value="ECO:0007669"/>
    <property type="project" value="TreeGrafter"/>
</dbReference>
<evidence type="ECO:0000313" key="13">
    <source>
        <dbReference type="EMBL" id="KLU87161.1"/>
    </source>
</evidence>
<dbReference type="FunFam" id="1.20.1560.10:FF:000057">
    <property type="entry name" value="ABC multidrug transporter SitT"/>
    <property type="match status" value="1"/>
</dbReference>
<dbReference type="GO" id="GO:0005743">
    <property type="term" value="C:mitochondrial inner membrane"/>
    <property type="evidence" value="ECO:0007669"/>
    <property type="project" value="TreeGrafter"/>
</dbReference>
<gene>
    <name evidence="13" type="ORF">MAPG_06165</name>
</gene>